<dbReference type="Gene3D" id="3.50.50.60">
    <property type="entry name" value="FAD/NAD(P)-binding domain"/>
    <property type="match status" value="1"/>
</dbReference>
<dbReference type="PANTHER" id="PTHR13847">
    <property type="entry name" value="SARCOSINE DEHYDROGENASE-RELATED"/>
    <property type="match status" value="1"/>
</dbReference>
<dbReference type="OrthoDB" id="424974at2759"/>
<dbReference type="GO" id="GO:0005739">
    <property type="term" value="C:mitochondrion"/>
    <property type="evidence" value="ECO:0007669"/>
    <property type="project" value="GOC"/>
</dbReference>
<sequence>MFNRAITGVQLKPWVQSKYLVQNLSFPVRSFCNGEKKFSSKKDEPVESPSSLIPKDFQAELNEETRCPPLAQPIEPFLHPIKRSLDVLGITGRNDPKTHNNLYFPRHCDIVIIGGGIMGCSIAYWLKQRGHDNGLRVIVVERDPSYTRASTVLSVGGLRQQFSLPENIQMSLFGAEFLRNAKKMLSGENLEGPDVQFHPHGYLFLATEKGADQLIENHKLQISLGAKIKLFSANKLKQKFPWINTSGVELASFGQENEGWFDPWALLNGFRNKAIELGVTFVKADTVGFETEDMMAHSKPGVGESCTYNKLRRVHVRLADGDVRTIDFAICVMAAGAQSGEVSKLTGVGMGTGLLRKALPVEPRKRYVYCFHAPDGPGLDCPLTVDTTGSYFRREGLGGHYIAGKSPSANEEPGIANLDVDYTFFDQQVWPDVAHRVPGFENIKLKSAWSGYYDYNTFDQNGVIGNHPYHTNLFFATGFSGHGIQQAPAVGRAIMELIVDGRFVDIDLKRFGFDRIITNRPVFEQNIV</sequence>
<evidence type="ECO:0000256" key="1">
    <source>
        <dbReference type="ARBA" id="ARBA00023002"/>
    </source>
</evidence>
<evidence type="ECO:0000313" key="5">
    <source>
        <dbReference type="EMBL" id="CAH0101629.1"/>
    </source>
</evidence>
<dbReference type="EMBL" id="CAKKLH010000063">
    <property type="protein sequence ID" value="CAH0101629.1"/>
    <property type="molecule type" value="Genomic_DNA"/>
</dbReference>
<dbReference type="Gene3D" id="3.30.9.10">
    <property type="entry name" value="D-Amino Acid Oxidase, subunit A, domain 2"/>
    <property type="match status" value="1"/>
</dbReference>
<dbReference type="Proteomes" id="UP000789390">
    <property type="component" value="Unassembled WGS sequence"/>
</dbReference>
<name>A0A8J2RKW1_9CRUS</name>
<accession>A0A8J2RKW1</accession>
<protein>
    <recommendedName>
        <fullName evidence="2">FAD-dependent oxidoreductase domain-containing protein 1</fullName>
    </recommendedName>
</protein>
<dbReference type="GO" id="GO:0016491">
    <property type="term" value="F:oxidoreductase activity"/>
    <property type="evidence" value="ECO:0007669"/>
    <property type="project" value="UniProtKB-KW"/>
</dbReference>
<gene>
    <name evidence="5" type="ORF">DGAL_LOCUS3967</name>
</gene>
<dbReference type="AlphaFoldDB" id="A0A8J2RKW1"/>
<reference evidence="5" key="1">
    <citation type="submission" date="2021-11" db="EMBL/GenBank/DDBJ databases">
        <authorList>
            <person name="Schell T."/>
        </authorList>
    </citation>
    <scope>NUCLEOTIDE SEQUENCE</scope>
    <source>
        <strain evidence="5">M5</strain>
    </source>
</reference>
<dbReference type="InterPro" id="IPR036188">
    <property type="entry name" value="FAD/NAD-bd_sf"/>
</dbReference>
<keyword evidence="6" id="KW-1185">Reference proteome</keyword>
<keyword evidence="1" id="KW-0560">Oxidoreductase</keyword>
<dbReference type="SUPFAM" id="SSF51905">
    <property type="entry name" value="FAD/NAD(P)-binding domain"/>
    <property type="match status" value="1"/>
</dbReference>
<feature type="domain" description="FAD dependent oxidoreductase" evidence="4">
    <location>
        <begin position="109"/>
        <end position="497"/>
    </location>
</feature>
<evidence type="ECO:0000259" key="4">
    <source>
        <dbReference type="Pfam" id="PF01266"/>
    </source>
</evidence>
<dbReference type="InterPro" id="IPR006076">
    <property type="entry name" value="FAD-dep_OxRdtase"/>
</dbReference>
<evidence type="ECO:0000256" key="2">
    <source>
        <dbReference type="ARBA" id="ARBA00039785"/>
    </source>
</evidence>
<proteinExistence type="predicted"/>
<evidence type="ECO:0000256" key="3">
    <source>
        <dbReference type="ARBA" id="ARBA00046185"/>
    </source>
</evidence>
<comment type="caution">
    <text evidence="5">The sequence shown here is derived from an EMBL/GenBank/DDBJ whole genome shotgun (WGS) entry which is preliminary data.</text>
</comment>
<dbReference type="GO" id="GO:0032981">
    <property type="term" value="P:mitochondrial respiratory chain complex I assembly"/>
    <property type="evidence" value="ECO:0007669"/>
    <property type="project" value="TreeGrafter"/>
</dbReference>
<dbReference type="Pfam" id="PF01266">
    <property type="entry name" value="DAO"/>
    <property type="match status" value="1"/>
</dbReference>
<dbReference type="PANTHER" id="PTHR13847:SF287">
    <property type="entry name" value="FAD-DEPENDENT OXIDOREDUCTASE DOMAIN-CONTAINING PROTEIN 1"/>
    <property type="match status" value="1"/>
</dbReference>
<comment type="function">
    <text evidence="3">Required for the assembly of the mitochondrial membrane respiratory chain NADH dehydrogenase (Complex I). Involved in mid-late stages of complex I assembly.</text>
</comment>
<organism evidence="5 6">
    <name type="scientific">Daphnia galeata</name>
    <dbReference type="NCBI Taxonomy" id="27404"/>
    <lineage>
        <taxon>Eukaryota</taxon>
        <taxon>Metazoa</taxon>
        <taxon>Ecdysozoa</taxon>
        <taxon>Arthropoda</taxon>
        <taxon>Crustacea</taxon>
        <taxon>Branchiopoda</taxon>
        <taxon>Diplostraca</taxon>
        <taxon>Cladocera</taxon>
        <taxon>Anomopoda</taxon>
        <taxon>Daphniidae</taxon>
        <taxon>Daphnia</taxon>
    </lineage>
</organism>
<evidence type="ECO:0000313" key="6">
    <source>
        <dbReference type="Proteomes" id="UP000789390"/>
    </source>
</evidence>